<dbReference type="InterPro" id="IPR040521">
    <property type="entry name" value="KDZ"/>
</dbReference>
<dbReference type="PANTHER" id="PTHR33104">
    <property type="entry name" value="SI:DKEY-29D5.2"/>
    <property type="match status" value="1"/>
</dbReference>
<name>A0A0H2RJT1_9AGAM</name>
<evidence type="ECO:0000313" key="4">
    <source>
        <dbReference type="Proteomes" id="UP000053477"/>
    </source>
</evidence>
<dbReference type="STRING" id="27342.A0A0H2RJT1"/>
<dbReference type="Pfam" id="PF18758">
    <property type="entry name" value="KDZ"/>
    <property type="match status" value="1"/>
</dbReference>
<reference evidence="3 4" key="1">
    <citation type="submission" date="2015-04" db="EMBL/GenBank/DDBJ databases">
        <title>Complete genome sequence of Schizopora paradoxa KUC8140, a cosmopolitan wood degrader in East Asia.</title>
        <authorList>
            <consortium name="DOE Joint Genome Institute"/>
            <person name="Min B."/>
            <person name="Park H."/>
            <person name="Jang Y."/>
            <person name="Kim J.-J."/>
            <person name="Kim K.H."/>
            <person name="Pangilinan J."/>
            <person name="Lipzen A."/>
            <person name="Riley R."/>
            <person name="Grigoriev I.V."/>
            <person name="Spatafora J.W."/>
            <person name="Choi I.-G."/>
        </authorList>
    </citation>
    <scope>NUCLEOTIDE SEQUENCE [LARGE SCALE GENOMIC DNA]</scope>
    <source>
        <strain evidence="3 4">KUC8140</strain>
    </source>
</reference>
<dbReference type="InterPro" id="IPR041457">
    <property type="entry name" value="CxC2_KDZ-assoc"/>
</dbReference>
<feature type="region of interest" description="Disordered" evidence="1">
    <location>
        <begin position="1"/>
        <end position="131"/>
    </location>
</feature>
<feature type="domain" description="CxC2-like cysteine cluster KDZ transposase-associated" evidence="2">
    <location>
        <begin position="157"/>
        <end position="261"/>
    </location>
</feature>
<evidence type="ECO:0000259" key="2">
    <source>
        <dbReference type="Pfam" id="PF18803"/>
    </source>
</evidence>
<dbReference type="PANTHER" id="PTHR33104:SF2">
    <property type="entry name" value="CXC3 LIKE CYSTEINE CLUSTER DOMAIN-CONTAINING PROTEIN"/>
    <property type="match status" value="1"/>
</dbReference>
<dbReference type="OrthoDB" id="3256058at2759"/>
<protein>
    <recommendedName>
        <fullName evidence="2">CxC2-like cysteine cluster KDZ transposase-associated domain-containing protein</fullName>
    </recommendedName>
</protein>
<accession>A0A0H2RJT1</accession>
<dbReference type="Proteomes" id="UP000053477">
    <property type="component" value="Unassembled WGS sequence"/>
</dbReference>
<keyword evidence="4" id="KW-1185">Reference proteome</keyword>
<proteinExistence type="predicted"/>
<organism evidence="3 4">
    <name type="scientific">Schizopora paradoxa</name>
    <dbReference type="NCBI Taxonomy" id="27342"/>
    <lineage>
        <taxon>Eukaryota</taxon>
        <taxon>Fungi</taxon>
        <taxon>Dikarya</taxon>
        <taxon>Basidiomycota</taxon>
        <taxon>Agaricomycotina</taxon>
        <taxon>Agaricomycetes</taxon>
        <taxon>Hymenochaetales</taxon>
        <taxon>Schizoporaceae</taxon>
        <taxon>Schizopora</taxon>
    </lineage>
</organism>
<dbReference type="AlphaFoldDB" id="A0A0H2RJT1"/>
<gene>
    <name evidence="3" type="ORF">SCHPADRAFT_941460</name>
</gene>
<feature type="compositionally biased region" description="Basic and acidic residues" evidence="1">
    <location>
        <begin position="90"/>
        <end position="112"/>
    </location>
</feature>
<dbReference type="EMBL" id="KQ085984">
    <property type="protein sequence ID" value="KLO12124.1"/>
    <property type="molecule type" value="Genomic_DNA"/>
</dbReference>
<dbReference type="Pfam" id="PF18803">
    <property type="entry name" value="CxC2"/>
    <property type="match status" value="1"/>
</dbReference>
<dbReference type="InParanoid" id="A0A0H2RJT1"/>
<feature type="compositionally biased region" description="Basic residues" evidence="1">
    <location>
        <begin position="7"/>
        <end position="16"/>
    </location>
</feature>
<evidence type="ECO:0000313" key="3">
    <source>
        <dbReference type="EMBL" id="KLO12124.1"/>
    </source>
</evidence>
<evidence type="ECO:0000256" key="1">
    <source>
        <dbReference type="SAM" id="MobiDB-lite"/>
    </source>
</evidence>
<sequence length="945" mass="107015">MQSTTAPKKKGRRKAKPLPTHIAFPNANSDAGARRVTIHSASTNALPVKRTELYLPDRLSPTKRQKVDGAQSNLVSGDAENTDGSTKQKSVADDKQSKGSKSEGTSKNHDGSDNAVFDGVRQHITPPGRVGRNHVSCPFHFPEKWNGTNFERTSQAAIGRVIHLGHGGDRCPSARDSTEPLMLDVVEINGVHGCRVLYCDCKGAGHHWEQLLDVELFPATLSKTATAFSFKVLKQFDLLSSIAKLTAMDFVTSYRRMTNNAFPQDVPDFYKSFRRVMRVWRSLQIRKRVANSMPGFNMPLRWRVEPSPEDRHKFTLFLSIDGNFKQQLKIKNCDQKDIELFVAFFSRKEVFDAYYKTCSNNVEKSTCANLKANNLQSQLKFISMVISGVISCKCARHDLYRPGATVDLKKGESFAYTDFALRQALKGFENYTDIVLSYDIACQYSKKALARFNTHFPDCKVAMENIRYHVPKLHGHGHSEDCRYQFSFDYADNVGRTHGERIESGWAEGNLAGPSTREMNPGHRHETLSIIYNEWNYQQIIKLAAFLAKKLVEARKQSAIKAAHFEKLTSTMGGDRIKIWNSLDTSPTVRNGEVLTVYRVKNVKIPSMKTIEDRLANEEANVLAASAHSKPAQFIATGLKLEARQYALKTKARSDDASLQRVAAEISAERLKLKDDIFLWREDQMLYMPEVRGYVSSSPLVEDEHLFLPSALSQKRRETQWYAQLSAFETSLRKGQADDALINLRLALRYKDSLNRGRRRVAYGNRNSTRAAVLIRRVADLVNTRAAAYRHARRALISLGVPANDPSYPELKKEDIRLKRVFAAKELGEGKFTGSWIWANGPRGVLSDAEDDGWEEEGNKVEWFRARIDAKQWREEVEILDEELGRTAAYFTKMSELWSTLAEQSTLCGSSEYAYQKANMFSRRAKDAKDWHTWALSADKEQAEK</sequence>